<dbReference type="GO" id="GO:0005783">
    <property type="term" value="C:endoplasmic reticulum"/>
    <property type="evidence" value="ECO:0007669"/>
    <property type="project" value="TreeGrafter"/>
</dbReference>
<evidence type="ECO:0000256" key="4">
    <source>
        <dbReference type="ARBA" id="ARBA00023136"/>
    </source>
</evidence>
<keyword evidence="2 5" id="KW-0812">Transmembrane</keyword>
<dbReference type="GO" id="GO:0006506">
    <property type="term" value="P:GPI anchor biosynthetic process"/>
    <property type="evidence" value="ECO:0007669"/>
    <property type="project" value="InterPro"/>
</dbReference>
<dbReference type="PANTHER" id="PTHR20661">
    <property type="entry name" value="PHOSPHATIDYLINOSITOL-GLYCAN BIOSYNTHESIS CLASS W PROTEIN"/>
    <property type="match status" value="1"/>
</dbReference>
<proteinExistence type="predicted"/>
<keyword evidence="4 5" id="KW-0472">Membrane</keyword>
<feature type="transmembrane region" description="Helical" evidence="5">
    <location>
        <begin position="181"/>
        <end position="201"/>
    </location>
</feature>
<dbReference type="GO" id="GO:0032216">
    <property type="term" value="F:glucosaminyl-phosphatidylinositol O-acyltransferase activity"/>
    <property type="evidence" value="ECO:0007669"/>
    <property type="project" value="TreeGrafter"/>
</dbReference>
<feature type="transmembrane region" description="Helical" evidence="5">
    <location>
        <begin position="459"/>
        <end position="480"/>
    </location>
</feature>
<feature type="transmembrane region" description="Helical" evidence="5">
    <location>
        <begin position="308"/>
        <end position="327"/>
    </location>
</feature>
<evidence type="ECO:0000256" key="1">
    <source>
        <dbReference type="ARBA" id="ARBA00004141"/>
    </source>
</evidence>
<dbReference type="PIRSF" id="PIRSF017321">
    <property type="entry name" value="GWT1"/>
    <property type="match status" value="1"/>
</dbReference>
<evidence type="ECO:0000256" key="3">
    <source>
        <dbReference type="ARBA" id="ARBA00022989"/>
    </source>
</evidence>
<feature type="transmembrane region" description="Helical" evidence="5">
    <location>
        <begin position="63"/>
        <end position="83"/>
    </location>
</feature>
<feature type="transmembrane region" description="Helical" evidence="5">
    <location>
        <begin position="23"/>
        <end position="42"/>
    </location>
</feature>
<dbReference type="GO" id="GO:0072659">
    <property type="term" value="P:protein localization to plasma membrane"/>
    <property type="evidence" value="ECO:0007669"/>
    <property type="project" value="TreeGrafter"/>
</dbReference>
<name>A0A6A4ZK19_APHAT</name>
<comment type="caution">
    <text evidence="6">The sequence shown here is derived from an EMBL/GenBank/DDBJ whole genome shotgun (WGS) entry which is preliminary data.</text>
</comment>
<feature type="transmembrane region" description="Helical" evidence="5">
    <location>
        <begin position="486"/>
        <end position="507"/>
    </location>
</feature>
<dbReference type="EMBL" id="VJMI01017005">
    <property type="protein sequence ID" value="KAF0715588.1"/>
    <property type="molecule type" value="Genomic_DNA"/>
</dbReference>
<feature type="transmembrane region" description="Helical" evidence="5">
    <location>
        <begin position="135"/>
        <end position="161"/>
    </location>
</feature>
<sequence>MSVDEEAYKKAKEFFVSGHNGTSVGEVALVLSVLSTSLWFYSELMVVVEKLGLLGKSKLQRTLSLLVIEFVLLVLPILISFTFTEFTLPITRTSTLVFAVGAIALGTLSWRHAGESDKKLARKDKLTFLMSTEKPAVTCFRAQMMICTCVAILAVDFTIFPRRFAKTETFGVSLVCHQMDSGVGLFIMSSALTSAYARGAVAKRASSSFSLRAIWLFLRPMLPVLVLGVIRYVSVKKVNYQPIKTFSMKFNQSDRLWIGLVGAIRLHPLPKFEHVTEYGVHWNFYFTLASLYFTFSLLALFGSIATSVPVALLLLAGYQVGLTSYGIADFIFHAPRVDLFSQNREGIFSLCGYLPLYLLSVAIGQVIFSTSNSTTSRHLVRGDRWVVAKLFMIGMTAWGVTSLATKHLTPPSRRLINVPYVGWIVWQGVLVLTTHSAYLHLCMSPRVPLIFTGISRNQLFVFLIANLITGAVNLSMQTLYAPPVVGFGIMLLYLFAVSVLAVGLEWFHIKVKL</sequence>
<evidence type="ECO:0000256" key="5">
    <source>
        <dbReference type="SAM" id="Phobius"/>
    </source>
</evidence>
<accession>A0A6A4ZK19</accession>
<gene>
    <name evidence="6" type="ORF">AaE_011297</name>
</gene>
<reference evidence="6 7" key="1">
    <citation type="submission" date="2019-06" db="EMBL/GenBank/DDBJ databases">
        <title>Genomics analysis of Aphanomyces spp. identifies a new class of oomycete effector associated with host adaptation.</title>
        <authorList>
            <person name="Gaulin E."/>
        </authorList>
    </citation>
    <scope>NUCLEOTIDE SEQUENCE [LARGE SCALE GENOMIC DNA]</scope>
    <source>
        <strain evidence="6 7">E</strain>
    </source>
</reference>
<protein>
    <recommendedName>
        <fullName evidence="8">GPI-anchored wall transfer protein 1</fullName>
    </recommendedName>
</protein>
<feature type="transmembrane region" description="Helical" evidence="5">
    <location>
        <begin position="390"/>
        <end position="408"/>
    </location>
</feature>
<dbReference type="Pfam" id="PF06423">
    <property type="entry name" value="GWT1"/>
    <property type="match status" value="2"/>
</dbReference>
<evidence type="ECO:0008006" key="8">
    <source>
        <dbReference type="Google" id="ProtNLM"/>
    </source>
</evidence>
<comment type="subcellular location">
    <subcellularLocation>
        <location evidence="1">Membrane</location>
        <topology evidence="1">Multi-pass membrane protein</topology>
    </subcellularLocation>
</comment>
<dbReference type="PANTHER" id="PTHR20661:SF0">
    <property type="entry name" value="PHOSPHATIDYLINOSITOL-GLYCAN BIOSYNTHESIS CLASS W PROTEIN"/>
    <property type="match status" value="1"/>
</dbReference>
<feature type="transmembrane region" description="Helical" evidence="5">
    <location>
        <begin position="347"/>
        <end position="369"/>
    </location>
</feature>
<keyword evidence="3 5" id="KW-1133">Transmembrane helix</keyword>
<organism evidence="6 7">
    <name type="scientific">Aphanomyces astaci</name>
    <name type="common">Crayfish plague agent</name>
    <dbReference type="NCBI Taxonomy" id="112090"/>
    <lineage>
        <taxon>Eukaryota</taxon>
        <taxon>Sar</taxon>
        <taxon>Stramenopiles</taxon>
        <taxon>Oomycota</taxon>
        <taxon>Saprolegniomycetes</taxon>
        <taxon>Saprolegniales</taxon>
        <taxon>Verrucalvaceae</taxon>
        <taxon>Aphanomyces</taxon>
    </lineage>
</organism>
<evidence type="ECO:0000256" key="2">
    <source>
        <dbReference type="ARBA" id="ARBA00022692"/>
    </source>
</evidence>
<feature type="transmembrane region" description="Helical" evidence="5">
    <location>
        <begin position="420"/>
        <end position="439"/>
    </location>
</feature>
<evidence type="ECO:0000313" key="7">
    <source>
        <dbReference type="Proteomes" id="UP000469452"/>
    </source>
</evidence>
<dbReference type="Proteomes" id="UP000469452">
    <property type="component" value="Unassembled WGS sequence"/>
</dbReference>
<dbReference type="GO" id="GO:0016020">
    <property type="term" value="C:membrane"/>
    <property type="evidence" value="ECO:0007669"/>
    <property type="project" value="UniProtKB-SubCell"/>
</dbReference>
<evidence type="ECO:0000313" key="6">
    <source>
        <dbReference type="EMBL" id="KAF0715588.1"/>
    </source>
</evidence>
<feature type="transmembrane region" description="Helical" evidence="5">
    <location>
        <begin position="213"/>
        <end position="233"/>
    </location>
</feature>
<feature type="transmembrane region" description="Helical" evidence="5">
    <location>
        <begin position="282"/>
        <end position="301"/>
    </location>
</feature>
<feature type="transmembrane region" description="Helical" evidence="5">
    <location>
        <begin position="95"/>
        <end position="114"/>
    </location>
</feature>
<dbReference type="VEuPathDB" id="FungiDB:H257_00481"/>
<dbReference type="AlphaFoldDB" id="A0A6A4ZK19"/>
<dbReference type="InterPro" id="IPR009447">
    <property type="entry name" value="PIGW/GWT1"/>
</dbReference>